<dbReference type="EMBL" id="BOML01000003">
    <property type="protein sequence ID" value="GID99014.1"/>
    <property type="molecule type" value="Genomic_DNA"/>
</dbReference>
<evidence type="ECO:0000259" key="2">
    <source>
        <dbReference type="Pfam" id="PF17765"/>
    </source>
</evidence>
<dbReference type="RefSeq" id="WP_239132058.1">
    <property type="nucleotide sequence ID" value="NZ_BAAATX010000004.1"/>
</dbReference>
<dbReference type="Gene3D" id="3.30.450.180">
    <property type="match status" value="1"/>
</dbReference>
<accession>A0ABQ3YN54</accession>
<evidence type="ECO:0000313" key="3">
    <source>
        <dbReference type="EMBL" id="GID99014.1"/>
    </source>
</evidence>
<evidence type="ECO:0000256" key="1">
    <source>
        <dbReference type="SAM" id="MobiDB-lite"/>
    </source>
</evidence>
<feature type="domain" description="MmyB-like transcription regulator ligand binding" evidence="2">
    <location>
        <begin position="56"/>
        <end position="117"/>
    </location>
</feature>
<protein>
    <recommendedName>
        <fullName evidence="2">MmyB-like transcription regulator ligand binding domain-containing protein</fullName>
    </recommendedName>
</protein>
<proteinExistence type="predicted"/>
<dbReference type="Proteomes" id="UP000637628">
    <property type="component" value="Unassembled WGS sequence"/>
</dbReference>
<dbReference type="InterPro" id="IPR041413">
    <property type="entry name" value="MLTR_LBD"/>
</dbReference>
<name>A0ABQ3YN54_9ACTN</name>
<reference evidence="3 4" key="1">
    <citation type="submission" date="2021-01" db="EMBL/GenBank/DDBJ databases">
        <title>Whole genome shotgun sequence of Actinoplanes durhamensis NBRC 14914.</title>
        <authorList>
            <person name="Komaki H."/>
            <person name="Tamura T."/>
        </authorList>
    </citation>
    <scope>NUCLEOTIDE SEQUENCE [LARGE SCALE GENOMIC DNA]</scope>
    <source>
        <strain evidence="3 4">NBRC 14914</strain>
    </source>
</reference>
<comment type="caution">
    <text evidence="3">The sequence shown here is derived from an EMBL/GenBank/DDBJ whole genome shotgun (WGS) entry which is preliminary data.</text>
</comment>
<organism evidence="3 4">
    <name type="scientific">Paractinoplanes durhamensis</name>
    <dbReference type="NCBI Taxonomy" id="113563"/>
    <lineage>
        <taxon>Bacteria</taxon>
        <taxon>Bacillati</taxon>
        <taxon>Actinomycetota</taxon>
        <taxon>Actinomycetes</taxon>
        <taxon>Micromonosporales</taxon>
        <taxon>Micromonosporaceae</taxon>
        <taxon>Paractinoplanes</taxon>
    </lineage>
</organism>
<dbReference type="Pfam" id="PF17765">
    <property type="entry name" value="MLTR_LBD"/>
    <property type="match status" value="1"/>
</dbReference>
<feature type="compositionally biased region" description="Basic and acidic residues" evidence="1">
    <location>
        <begin position="1"/>
        <end position="14"/>
    </location>
</feature>
<sequence>MVRGRRVGDRDDPVRGAAAQGDRIRQSALAGGVEDGVHALRRQRLDPGDQALAVRCRQRTQLSQVAVNRTTRLRLQHPSVGLLELDSEVLLTPADDQRLVLLTAPAGTSTAASLELLRVVGPESFTE</sequence>
<evidence type="ECO:0000313" key="4">
    <source>
        <dbReference type="Proteomes" id="UP000637628"/>
    </source>
</evidence>
<gene>
    <name evidence="3" type="ORF">Adu01nite_03650</name>
</gene>
<keyword evidence="4" id="KW-1185">Reference proteome</keyword>
<feature type="region of interest" description="Disordered" evidence="1">
    <location>
        <begin position="1"/>
        <end position="25"/>
    </location>
</feature>